<dbReference type="Gene3D" id="3.40.50.1820">
    <property type="entry name" value="alpha/beta hydrolase"/>
    <property type="match status" value="1"/>
</dbReference>
<reference evidence="3" key="1">
    <citation type="journal article" date="2019" name="Int. J. Syst. Evol. Microbiol.">
        <title>The Global Catalogue of Microorganisms (GCM) 10K type strain sequencing project: providing services to taxonomists for standard genome sequencing and annotation.</title>
        <authorList>
            <consortium name="The Broad Institute Genomics Platform"/>
            <consortium name="The Broad Institute Genome Sequencing Center for Infectious Disease"/>
            <person name="Wu L."/>
            <person name="Ma J."/>
        </authorList>
    </citation>
    <scope>NUCLEOTIDE SEQUENCE [LARGE SCALE GENOMIC DNA]</scope>
    <source>
        <strain evidence="3">JCM 16898</strain>
    </source>
</reference>
<feature type="domain" description="BD-FAE-like" evidence="1">
    <location>
        <begin position="2"/>
        <end position="111"/>
    </location>
</feature>
<organism evidence="2 3">
    <name type="scientific">Amycolatopsis ultiminotia</name>
    <dbReference type="NCBI Taxonomy" id="543629"/>
    <lineage>
        <taxon>Bacteria</taxon>
        <taxon>Bacillati</taxon>
        <taxon>Actinomycetota</taxon>
        <taxon>Actinomycetes</taxon>
        <taxon>Pseudonocardiales</taxon>
        <taxon>Pseudonocardiaceae</taxon>
        <taxon>Amycolatopsis</taxon>
    </lineage>
</organism>
<sequence>MAQNATRLGVDANGVTLAGNSAGGNLALLAAYTVGTGQFPPSCGVPERAARAVIASYAPTDTADQSSGVPSIADDTGATYFGGTPQQVPEAYRATSPITYVRPGLPPTLLLPFTEHVFDRFWNSWGSQISYGVTKQFLDAPSR</sequence>
<dbReference type="InterPro" id="IPR049492">
    <property type="entry name" value="BD-FAE-like_dom"/>
</dbReference>
<evidence type="ECO:0000259" key="1">
    <source>
        <dbReference type="Pfam" id="PF20434"/>
    </source>
</evidence>
<dbReference type="SUPFAM" id="SSF53474">
    <property type="entry name" value="alpha/beta-Hydrolases"/>
    <property type="match status" value="1"/>
</dbReference>
<accession>A0ABP6WX78</accession>
<dbReference type="Proteomes" id="UP001500689">
    <property type="component" value="Unassembled WGS sequence"/>
</dbReference>
<proteinExistence type="predicted"/>
<protein>
    <recommendedName>
        <fullName evidence="1">BD-FAE-like domain-containing protein</fullName>
    </recommendedName>
</protein>
<dbReference type="InterPro" id="IPR029058">
    <property type="entry name" value="AB_hydrolase_fold"/>
</dbReference>
<dbReference type="EMBL" id="BAAAZN010000009">
    <property type="protein sequence ID" value="GAA3556929.1"/>
    <property type="molecule type" value="Genomic_DNA"/>
</dbReference>
<name>A0ABP6WX78_9PSEU</name>
<keyword evidence="3" id="KW-1185">Reference proteome</keyword>
<comment type="caution">
    <text evidence="2">The sequence shown here is derived from an EMBL/GenBank/DDBJ whole genome shotgun (WGS) entry which is preliminary data.</text>
</comment>
<gene>
    <name evidence="2" type="ORF">GCM10022222_45750</name>
</gene>
<evidence type="ECO:0000313" key="3">
    <source>
        <dbReference type="Proteomes" id="UP001500689"/>
    </source>
</evidence>
<evidence type="ECO:0000313" key="2">
    <source>
        <dbReference type="EMBL" id="GAA3556929.1"/>
    </source>
</evidence>
<dbReference type="Pfam" id="PF20434">
    <property type="entry name" value="BD-FAE"/>
    <property type="match status" value="1"/>
</dbReference>